<accession>A0ABU3NSS8</accession>
<proteinExistence type="predicted"/>
<dbReference type="InterPro" id="IPR000182">
    <property type="entry name" value="GNAT_dom"/>
</dbReference>
<name>A0ABU3NSS8_9FIRM</name>
<dbReference type="PANTHER" id="PTHR43617">
    <property type="entry name" value="L-AMINO ACID N-ACETYLTRANSFERASE"/>
    <property type="match status" value="1"/>
</dbReference>
<reference evidence="2 3" key="1">
    <citation type="submission" date="2023-07" db="EMBL/GenBank/DDBJ databases">
        <title>The novel representative of Negativicutes class, Anaeroselena agilis gen. nov. sp. nov.</title>
        <authorList>
            <person name="Prokofeva M.I."/>
            <person name="Elcheninov A.G."/>
            <person name="Klyukina A."/>
            <person name="Kublanov I.V."/>
            <person name="Frolov E.N."/>
            <person name="Podosokorskaya O.A."/>
        </authorList>
    </citation>
    <scope>NUCLEOTIDE SEQUENCE [LARGE SCALE GENOMIC DNA]</scope>
    <source>
        <strain evidence="2 3">4137-cl</strain>
    </source>
</reference>
<dbReference type="RefSeq" id="WP_413778443.1">
    <property type="nucleotide sequence ID" value="NZ_JAUOZS010000001.1"/>
</dbReference>
<gene>
    <name evidence="2" type="ORF">Q4T40_01255</name>
</gene>
<dbReference type="Pfam" id="PF00583">
    <property type="entry name" value="Acetyltransf_1"/>
    <property type="match status" value="1"/>
</dbReference>
<dbReference type="CDD" id="cd04301">
    <property type="entry name" value="NAT_SF"/>
    <property type="match status" value="1"/>
</dbReference>
<organism evidence="2 3">
    <name type="scientific">Anaeroselena agilis</name>
    <dbReference type="NCBI Taxonomy" id="3063788"/>
    <lineage>
        <taxon>Bacteria</taxon>
        <taxon>Bacillati</taxon>
        <taxon>Bacillota</taxon>
        <taxon>Negativicutes</taxon>
        <taxon>Acetonemataceae</taxon>
        <taxon>Anaeroselena</taxon>
    </lineage>
</organism>
<feature type="domain" description="N-acetyltransferase" evidence="1">
    <location>
        <begin position="3"/>
        <end position="149"/>
    </location>
</feature>
<dbReference type="EMBL" id="JAUOZS010000001">
    <property type="protein sequence ID" value="MDT8899877.1"/>
    <property type="molecule type" value="Genomic_DNA"/>
</dbReference>
<dbReference type="InterPro" id="IPR050276">
    <property type="entry name" value="MshD_Acetyltransferase"/>
</dbReference>
<dbReference type="InterPro" id="IPR016181">
    <property type="entry name" value="Acyl_CoA_acyltransferase"/>
</dbReference>
<dbReference type="SUPFAM" id="SSF55729">
    <property type="entry name" value="Acyl-CoA N-acyltransferases (Nat)"/>
    <property type="match status" value="1"/>
</dbReference>
<dbReference type="PROSITE" id="PS51186">
    <property type="entry name" value="GNAT"/>
    <property type="match status" value="1"/>
</dbReference>
<evidence type="ECO:0000259" key="1">
    <source>
        <dbReference type="PROSITE" id="PS51186"/>
    </source>
</evidence>
<sequence length="154" mass="17024">MIELITENEPGVTRRLVELETEAFGAGGMNEWHLVPLIRHGRVFAFRKDGEIIGAIQYLLDWNDRNKAYVVGISIAKEWRGRSFGTELLAKSLKVLSQEGIAAVELTVDPNNAAAIKVYRDKLGFKDIGSLTDEYGSGEDRLVMKKTFAASAPA</sequence>
<dbReference type="Proteomes" id="UP001254848">
    <property type="component" value="Unassembled WGS sequence"/>
</dbReference>
<dbReference type="PANTHER" id="PTHR43617:SF34">
    <property type="entry name" value="PUTATIVE-RELATED"/>
    <property type="match status" value="1"/>
</dbReference>
<evidence type="ECO:0000313" key="3">
    <source>
        <dbReference type="Proteomes" id="UP001254848"/>
    </source>
</evidence>
<keyword evidence="3" id="KW-1185">Reference proteome</keyword>
<protein>
    <submittedName>
        <fullName evidence="2">GNAT family N-acetyltransferase</fullName>
    </submittedName>
</protein>
<comment type="caution">
    <text evidence="2">The sequence shown here is derived from an EMBL/GenBank/DDBJ whole genome shotgun (WGS) entry which is preliminary data.</text>
</comment>
<dbReference type="Gene3D" id="3.40.630.30">
    <property type="match status" value="1"/>
</dbReference>
<evidence type="ECO:0000313" key="2">
    <source>
        <dbReference type="EMBL" id="MDT8899877.1"/>
    </source>
</evidence>